<evidence type="ECO:0000313" key="20">
    <source>
        <dbReference type="Proteomes" id="UP000694844"/>
    </source>
</evidence>
<evidence type="ECO:0000256" key="2">
    <source>
        <dbReference type="ARBA" id="ARBA00007343"/>
    </source>
</evidence>
<evidence type="ECO:0000256" key="14">
    <source>
        <dbReference type="SAM" id="Phobius"/>
    </source>
</evidence>
<dbReference type="InterPro" id="IPR042635">
    <property type="entry name" value="MEGF10/SREC1/2-like"/>
</dbReference>
<sequence>MHTEILLAYFGLLALSLAYENIALGKPAYQQSQYMGYNASLTEASKAVDGLKSNLSEFGGQCTFSDFNKEIATWWVNLTSISSIHHVTIYYMTHNIIWGPSSPYTRTFLGFSLYISNTTDTSRGTLCFKDSNYTSSTIPPVVNITCPVHGQYVIYYNERLANVTYPPDYYPYGAFNLLCEVEVYGCPIPGFYGSNCSIPCPGPNCHLCHIETGTCNGCKPGYQGHQCKQECDYGFYGQNCIHNCVSTCDGCNNIAGGCDYGCKPGWKGVDCSETCWVGTYGHNCNNTCGNCLNGNECYHTNGTCLTGCDPGYTGDLCETRCDNGTYGRECNNTCGRCINEDVCIHTNGTCLNGCDSGYVGGLCKTRCDEGYFGTECSQVCGWCKNTVDCHHVNGTCLTGCESGYIGNMCKTPCENGTYGNDCNNTCGHCINEDVCFHTNGTCLNGCDSGFVGALCKTRCDEGYFGTECSQVCGWCRNTVDCHHVNGTCLTGCESGYIGDMCKTPCENGTYGYDCNNTCGHCTDKESCFHTNGTCRFGCNPGYMGELCKTACSQGTFGKECNATCGNCFGECDHISGICLNGCTPGYIGPLCRTPCNSGKYGKNCNNSCGFCSEKNDCSHVNGTCFSGCDLGYTGALCKTECSDGTYGKECEDTCGYCVDPDVCHHTNGSCPNGCEAGYQGILCKAHCMNGTYGHNCSNTCGHCLNDGCCLHVNGTCPLGCDSGYTGDLCNLHCDAGTFGEDCNSTCGHCVDEETCFHINGTCLDGCVPGFTGEQCKTPCAEGFYGDECSHVCGHCVDHEGCHHINGSCLRGCTPGYTGNKCDKPCENGTYGQECKGICGNCLEGNSCSHTNGTCLNGCERGYFGDLCKTACVQGTYGKECNSKCGNCLNTDGCDHINGSCLTGCAPGYVGDLCKTSCENGYYGIECNSTCGHCSFQNDCFHENGTCFNGCELGYSGDLCQNECSNGTYGKECNHTCGYCLDQDECHHINGTCVKGCDPGYLGDVCKTACNSGAYGIECNSTCGYCLDGTSCSHVDGTCLNGCDPGFIGAMCRKRVLEVLSFEATSLVVREGTPFEIRLSFLNMSECEFQWFHGDYEVTNTSTRYEMAMSKTDNGTSILTLHIGKSLKRDEGHWKIRVSSHGTFLARNLSIIVIPRLVLVMEPMFDFTVEEGEQLTIRCTIQNPESLVNIENGSLTLTKGGSNLTPFYNTHLSVTWHRETSVVDDSGVYTCLYTAYPDPVSVSVYATVIAQEQKRCNSEISNGIQWNTTLAGTIKREPCPPNQKGIATRQCNVEGIWEPPNLINCTTEAFLNASLELDTILEDGITDPERTSETIDNTLHLMKNLTSSTPELSVGDISSSIDILEKIVNVTNSSGSSIANEVFFSVVDNVLSSNNSKTWNAVSEKTEKDASSLLKNIDRLSEVVIQNDNISATQFTGSNFELTINKTKIDETGIRFPEVTSKNSTEGSDTFSTFFELGKQKRKTDKAMGYVAVIYKNIADILPASSERPDGTEKSSQKKAFVNSQVLSLTTQANIGSLNPPLKLTFQNVQTKSFSEMQTLCVSWNYSTNKWSEQGCILVKQDIKGTVCECDHLTNFAILMRPYSSDTEDEQSLKTISLVGVILSIIFIALTFTIYILIWRHIKSDQNIMMLNLCASLVLAYIVFISSVEQTDNEGSCVAITAVLHYLFLVTFFNMLGMGLYYFMSITVTYYAMYVANNFKSKSRIHWFLVGTWGIPFVIVMIGLGSFWGEGYHLRFYCWLSTESGSLYMFIVPVCLIAVINILIIVSLVRVLCATSAMANSSLKKKAASGLRSLGTLLPVLGVTWLFGILAVNEKADAFQYLFVVANSLQGFFIFVSHVLLNKKVMLGLRKKYPVLNTLVSFVESSKEESSSVSKTHSSNQSHSPLTKTKKQTFFERYFRRNVKRNKVQKSESFLTEKTLSTDCSLNEPTENSIEMPENGSDTNRLQLIVEEDTPIWRFKFSLNLNPWKKKYTVTGM</sequence>
<feature type="transmembrane region" description="Helical" evidence="14">
    <location>
        <begin position="1649"/>
        <end position="1667"/>
    </location>
</feature>
<keyword evidence="13" id="KW-0807">Transducer</keyword>
<dbReference type="GO" id="GO:0004930">
    <property type="term" value="F:G protein-coupled receptor activity"/>
    <property type="evidence" value="ECO:0007669"/>
    <property type="project" value="UniProtKB-KW"/>
</dbReference>
<dbReference type="SMART" id="SM00303">
    <property type="entry name" value="GPS"/>
    <property type="match status" value="1"/>
</dbReference>
<dbReference type="GO" id="GO:0005044">
    <property type="term" value="F:scavenger receptor activity"/>
    <property type="evidence" value="ECO:0007669"/>
    <property type="project" value="InterPro"/>
</dbReference>
<evidence type="ECO:0000256" key="9">
    <source>
        <dbReference type="ARBA" id="ARBA00023136"/>
    </source>
</evidence>
<dbReference type="InterPro" id="IPR001879">
    <property type="entry name" value="GPCR_2_extracellular_dom"/>
</dbReference>
<dbReference type="SUPFAM" id="SSF48726">
    <property type="entry name" value="Immunoglobulin"/>
    <property type="match status" value="2"/>
</dbReference>
<dbReference type="Pfam" id="PF16489">
    <property type="entry name" value="GAIN"/>
    <property type="match status" value="1"/>
</dbReference>
<evidence type="ECO:0000256" key="12">
    <source>
        <dbReference type="ARBA" id="ARBA00023180"/>
    </source>
</evidence>
<accession>A0A8B8C510</accession>
<dbReference type="KEGG" id="cvn:111116089"/>
<feature type="domain" description="GAIN-B" evidence="16">
    <location>
        <begin position="1430"/>
        <end position="1605"/>
    </location>
</feature>
<name>A0A8B8C510_CRAVI</name>
<evidence type="ECO:0000259" key="16">
    <source>
        <dbReference type="PROSITE" id="PS50221"/>
    </source>
</evidence>
<dbReference type="Gene3D" id="2.60.40.10">
    <property type="entry name" value="Immunoglobulins"/>
    <property type="match status" value="1"/>
</dbReference>
<dbReference type="PRINTS" id="PR01694">
    <property type="entry name" value="BAIPRECURSOR"/>
</dbReference>
<evidence type="ECO:0000256" key="5">
    <source>
        <dbReference type="ARBA" id="ARBA00022692"/>
    </source>
</evidence>
<dbReference type="InterPro" id="IPR000203">
    <property type="entry name" value="GPS"/>
</dbReference>
<keyword evidence="20" id="KW-1185">Reference proteome</keyword>
<feature type="domain" description="Ig-like" evidence="19">
    <location>
        <begin position="1154"/>
        <end position="1242"/>
    </location>
</feature>
<dbReference type="CDD" id="cd15040">
    <property type="entry name" value="7tmB2_Adhesion"/>
    <property type="match status" value="1"/>
</dbReference>
<feature type="signal peptide" evidence="15">
    <location>
        <begin position="1"/>
        <end position="18"/>
    </location>
</feature>
<keyword evidence="15" id="KW-0732">Signal</keyword>
<dbReference type="SMART" id="SM00008">
    <property type="entry name" value="HormR"/>
    <property type="match status" value="1"/>
</dbReference>
<feature type="transmembrane region" description="Helical" evidence="14">
    <location>
        <begin position="1837"/>
        <end position="1860"/>
    </location>
</feature>
<evidence type="ECO:0000313" key="21">
    <source>
        <dbReference type="RefSeq" id="XP_022310788.1"/>
    </source>
</evidence>
<dbReference type="SMART" id="SM00181">
    <property type="entry name" value="EGF"/>
    <property type="match status" value="18"/>
</dbReference>
<feature type="transmembrane region" description="Helical" evidence="14">
    <location>
        <begin position="1679"/>
        <end position="1703"/>
    </location>
</feature>
<dbReference type="InterPro" id="IPR007110">
    <property type="entry name" value="Ig-like_dom"/>
</dbReference>
<comment type="similarity">
    <text evidence="2">Belongs to the G-protein coupled receptor 2 family. Adhesion G-protein coupled receptor (ADGR) subfamily.</text>
</comment>
<evidence type="ECO:0000256" key="3">
    <source>
        <dbReference type="ARBA" id="ARBA00022475"/>
    </source>
</evidence>
<keyword evidence="11" id="KW-0675">Receptor</keyword>
<keyword evidence="8" id="KW-0297">G-protein coupled receptor</keyword>
<dbReference type="GO" id="GO:0005886">
    <property type="term" value="C:plasma membrane"/>
    <property type="evidence" value="ECO:0007669"/>
    <property type="project" value="UniProtKB-SubCell"/>
</dbReference>
<dbReference type="OrthoDB" id="409374at2759"/>
<organism evidence="20 21">
    <name type="scientific">Crassostrea virginica</name>
    <name type="common">Eastern oyster</name>
    <dbReference type="NCBI Taxonomy" id="6565"/>
    <lineage>
        <taxon>Eukaryota</taxon>
        <taxon>Metazoa</taxon>
        <taxon>Spiralia</taxon>
        <taxon>Lophotrochozoa</taxon>
        <taxon>Mollusca</taxon>
        <taxon>Bivalvia</taxon>
        <taxon>Autobranchia</taxon>
        <taxon>Pteriomorphia</taxon>
        <taxon>Ostreida</taxon>
        <taxon>Ostreoidea</taxon>
        <taxon>Ostreidae</taxon>
        <taxon>Crassostrea</taxon>
    </lineage>
</organism>
<evidence type="ECO:0000259" key="17">
    <source>
        <dbReference type="PROSITE" id="PS50227"/>
    </source>
</evidence>
<feature type="chain" id="PRO_5034511343" evidence="15">
    <location>
        <begin position="19"/>
        <end position="1996"/>
    </location>
</feature>
<dbReference type="PANTHER" id="PTHR24043:SF8">
    <property type="entry name" value="EGF-LIKE DOMAIN-CONTAINING PROTEIN"/>
    <property type="match status" value="1"/>
</dbReference>
<feature type="transmembrane region" description="Helical" evidence="14">
    <location>
        <begin position="1724"/>
        <end position="1747"/>
    </location>
</feature>
<dbReference type="GO" id="GO:0007166">
    <property type="term" value="P:cell surface receptor signaling pathway"/>
    <property type="evidence" value="ECO:0007669"/>
    <property type="project" value="InterPro"/>
</dbReference>
<dbReference type="Gene3D" id="2.60.120.260">
    <property type="entry name" value="Galactose-binding domain-like"/>
    <property type="match status" value="1"/>
</dbReference>
<keyword evidence="6" id="KW-0677">Repeat</keyword>
<dbReference type="InterPro" id="IPR013783">
    <property type="entry name" value="Ig-like_fold"/>
</dbReference>
<gene>
    <name evidence="21" type="primary">LOC111116089</name>
</gene>
<dbReference type="SUPFAM" id="SSF49785">
    <property type="entry name" value="Galactose-binding domain-like"/>
    <property type="match status" value="1"/>
</dbReference>
<keyword evidence="9 14" id="KW-0472">Membrane</keyword>
<dbReference type="SUPFAM" id="SSF57184">
    <property type="entry name" value="Growth factor receptor domain"/>
    <property type="match status" value="3"/>
</dbReference>
<dbReference type="SUPFAM" id="SSF81321">
    <property type="entry name" value="Family A G protein-coupled receptor-like"/>
    <property type="match status" value="1"/>
</dbReference>
<dbReference type="InterPro" id="IPR000742">
    <property type="entry name" value="EGF"/>
</dbReference>
<dbReference type="InterPro" id="IPR009030">
    <property type="entry name" value="Growth_fac_rcpt_cys_sf"/>
</dbReference>
<dbReference type="PROSITE" id="PS50221">
    <property type="entry name" value="GAIN_B"/>
    <property type="match status" value="1"/>
</dbReference>
<feature type="domain" description="G-protein coupled receptors family 2 profile 2" evidence="18">
    <location>
        <begin position="1612"/>
        <end position="1861"/>
    </location>
</feature>
<reference evidence="21" key="1">
    <citation type="submission" date="2025-08" db="UniProtKB">
        <authorList>
            <consortium name="RefSeq"/>
        </authorList>
    </citation>
    <scope>IDENTIFICATION</scope>
    <source>
        <tissue evidence="21">Whole sample</tissue>
    </source>
</reference>
<dbReference type="PRINTS" id="PR00249">
    <property type="entry name" value="GPCRSECRETIN"/>
</dbReference>
<dbReference type="InterPro" id="IPR008979">
    <property type="entry name" value="Galactose-bd-like_sf"/>
</dbReference>
<evidence type="ECO:0000256" key="15">
    <source>
        <dbReference type="SAM" id="SignalP"/>
    </source>
</evidence>
<evidence type="ECO:0000256" key="10">
    <source>
        <dbReference type="ARBA" id="ARBA00023157"/>
    </source>
</evidence>
<keyword evidence="4" id="KW-0245">EGF-like domain</keyword>
<dbReference type="PROSITE" id="PS50835">
    <property type="entry name" value="IG_LIKE"/>
    <property type="match status" value="1"/>
</dbReference>
<dbReference type="SMART" id="SM00261">
    <property type="entry name" value="FU"/>
    <property type="match status" value="7"/>
</dbReference>
<dbReference type="SUPFAM" id="SSF111418">
    <property type="entry name" value="Hormone receptor domain"/>
    <property type="match status" value="1"/>
</dbReference>
<feature type="transmembrane region" description="Helical" evidence="14">
    <location>
        <begin position="1813"/>
        <end position="1831"/>
    </location>
</feature>
<dbReference type="Pfam" id="PF00002">
    <property type="entry name" value="7tm_2"/>
    <property type="match status" value="1"/>
</dbReference>
<protein>
    <submittedName>
        <fullName evidence="21">Uncharacterized protein LOC111116089</fullName>
    </submittedName>
</protein>
<evidence type="ECO:0000256" key="6">
    <source>
        <dbReference type="ARBA" id="ARBA00022737"/>
    </source>
</evidence>
<comment type="subcellular location">
    <subcellularLocation>
        <location evidence="1">Cell membrane</location>
        <topology evidence="1">Multi-pass membrane protein</topology>
    </subcellularLocation>
</comment>
<dbReference type="PROSITE" id="PS50227">
    <property type="entry name" value="G_PROTEIN_RECEP_F2_3"/>
    <property type="match status" value="1"/>
</dbReference>
<feature type="transmembrane region" description="Helical" evidence="14">
    <location>
        <begin position="1767"/>
        <end position="1792"/>
    </location>
</feature>
<dbReference type="InterPro" id="IPR036179">
    <property type="entry name" value="Ig-like_dom_sf"/>
</dbReference>
<dbReference type="PANTHER" id="PTHR24043">
    <property type="entry name" value="SCAVENGER RECEPTOR CLASS F"/>
    <property type="match status" value="1"/>
</dbReference>
<evidence type="ECO:0000256" key="4">
    <source>
        <dbReference type="ARBA" id="ARBA00022536"/>
    </source>
</evidence>
<dbReference type="Gene3D" id="1.20.1070.10">
    <property type="entry name" value="Rhodopsin 7-helix transmembrane proteins"/>
    <property type="match status" value="1"/>
</dbReference>
<evidence type="ECO:0000256" key="13">
    <source>
        <dbReference type="ARBA" id="ARBA00023224"/>
    </source>
</evidence>
<dbReference type="InterPro" id="IPR017981">
    <property type="entry name" value="GPCR_2-like_7TM"/>
</dbReference>
<keyword evidence="7 14" id="KW-1133">Transmembrane helix</keyword>
<evidence type="ECO:0000256" key="11">
    <source>
        <dbReference type="ARBA" id="ARBA00023170"/>
    </source>
</evidence>
<proteinExistence type="inferred from homology"/>
<dbReference type="RefSeq" id="XP_022310788.1">
    <property type="nucleotide sequence ID" value="XM_022455080.1"/>
</dbReference>
<evidence type="ECO:0000256" key="1">
    <source>
        <dbReference type="ARBA" id="ARBA00004651"/>
    </source>
</evidence>
<dbReference type="PROSITE" id="PS50261">
    <property type="entry name" value="G_PROTEIN_RECEP_F2_4"/>
    <property type="match status" value="1"/>
</dbReference>
<dbReference type="InterPro" id="IPR032471">
    <property type="entry name" value="AGRL2-4_GAIN_subdom_A"/>
</dbReference>
<feature type="transmembrane region" description="Helical" evidence="14">
    <location>
        <begin position="1615"/>
        <end position="1637"/>
    </location>
</feature>
<keyword evidence="12" id="KW-0325">Glycoprotein</keyword>
<evidence type="ECO:0000259" key="19">
    <source>
        <dbReference type="PROSITE" id="PS50835"/>
    </source>
</evidence>
<keyword evidence="3" id="KW-1003">Cell membrane</keyword>
<dbReference type="InterPro" id="IPR057244">
    <property type="entry name" value="GAIN_B"/>
</dbReference>
<keyword evidence="5 14" id="KW-0812">Transmembrane</keyword>
<dbReference type="Proteomes" id="UP000694844">
    <property type="component" value="Chromosome 9"/>
</dbReference>
<dbReference type="InterPro" id="IPR006212">
    <property type="entry name" value="Furin_repeat"/>
</dbReference>
<feature type="domain" description="G-protein coupled receptors family 2 profile 1" evidence="17">
    <location>
        <begin position="1229"/>
        <end position="1308"/>
    </location>
</feature>
<dbReference type="FunFam" id="1.20.1070.10:FF:000058">
    <property type="entry name" value="Adhesion G protein-coupled receptor F5"/>
    <property type="match status" value="1"/>
</dbReference>
<dbReference type="GeneID" id="111116089"/>
<evidence type="ECO:0000256" key="7">
    <source>
        <dbReference type="ARBA" id="ARBA00022989"/>
    </source>
</evidence>
<keyword evidence="10" id="KW-1015">Disulfide bond</keyword>
<evidence type="ECO:0000256" key="8">
    <source>
        <dbReference type="ARBA" id="ARBA00023040"/>
    </source>
</evidence>
<dbReference type="InterPro" id="IPR000832">
    <property type="entry name" value="GPCR_2_secretin-like"/>
</dbReference>
<dbReference type="Gene3D" id="2.60.220.50">
    <property type="match status" value="1"/>
</dbReference>
<dbReference type="InterPro" id="IPR046338">
    <property type="entry name" value="GAIN_dom_sf"/>
</dbReference>
<dbReference type="Gene3D" id="2.170.300.10">
    <property type="entry name" value="Tie2 ligand-binding domain superfamily"/>
    <property type="match status" value="6"/>
</dbReference>
<dbReference type="InterPro" id="IPR036445">
    <property type="entry name" value="GPCR_2_extracell_dom_sf"/>
</dbReference>
<dbReference type="InterPro" id="IPR008077">
    <property type="entry name" value="GPCR_2_brain_angio_inhib"/>
</dbReference>
<evidence type="ECO:0000259" key="18">
    <source>
        <dbReference type="PROSITE" id="PS50261"/>
    </source>
</evidence>